<evidence type="ECO:0000256" key="3">
    <source>
        <dbReference type="ARBA" id="ARBA00022448"/>
    </source>
</evidence>
<evidence type="ECO:0000256" key="11">
    <source>
        <dbReference type="ARBA" id="ARBA00023136"/>
    </source>
</evidence>
<dbReference type="PRINTS" id="PR00161">
    <property type="entry name" value="NIHGNASECYTB"/>
</dbReference>
<dbReference type="PANTHER" id="PTHR30485">
    <property type="entry name" value="NI/FE-HYDROGENASE 1 B-TYPE CYTOCHROME SUBUNIT"/>
    <property type="match status" value="1"/>
</dbReference>
<keyword evidence="11 12" id="KW-0472">Membrane</keyword>
<dbReference type="RefSeq" id="WP_007290419.1">
    <property type="nucleotide sequence ID" value="NZ_AAWL01000027.1"/>
</dbReference>
<dbReference type="PANTHER" id="PTHR30485:SF0">
    <property type="entry name" value="NI_FE-HYDROGENASE 1 B-TYPE CYTOCHROME SUBUNIT-RELATED"/>
    <property type="match status" value="1"/>
</dbReference>
<evidence type="ECO:0000313" key="14">
    <source>
        <dbReference type="EMBL" id="EAX46615.1"/>
    </source>
</evidence>
<feature type="domain" description="Cytochrome b561 bacterial/Ni-hydrogenase" evidence="13">
    <location>
        <begin position="14"/>
        <end position="219"/>
    </location>
</feature>
<dbReference type="GO" id="GO:0005506">
    <property type="term" value="F:iron ion binding"/>
    <property type="evidence" value="ECO:0007669"/>
    <property type="project" value="InterPro"/>
</dbReference>
<keyword evidence="15" id="KW-1185">Reference proteome</keyword>
<organism evidence="14 15">
    <name type="scientific">Thermosinus carboxydivorans Nor1</name>
    <dbReference type="NCBI Taxonomy" id="401526"/>
    <lineage>
        <taxon>Bacteria</taxon>
        <taxon>Bacillati</taxon>
        <taxon>Bacillota</taxon>
        <taxon>Negativicutes</taxon>
        <taxon>Selenomonadales</taxon>
        <taxon>Sporomusaceae</taxon>
        <taxon>Thermosinus</taxon>
    </lineage>
</organism>
<keyword evidence="8" id="KW-0249">Electron transport</keyword>
<keyword evidence="3" id="KW-0813">Transport</keyword>
<evidence type="ECO:0000256" key="8">
    <source>
        <dbReference type="ARBA" id="ARBA00022982"/>
    </source>
</evidence>
<keyword evidence="9 12" id="KW-1133">Transmembrane helix</keyword>
<keyword evidence="7" id="KW-0479">Metal-binding</keyword>
<keyword evidence="10" id="KW-0408">Iron</keyword>
<dbReference type="GO" id="GO:0009055">
    <property type="term" value="F:electron transfer activity"/>
    <property type="evidence" value="ECO:0007669"/>
    <property type="project" value="InterPro"/>
</dbReference>
<comment type="similarity">
    <text evidence="2">Belongs to the HupC/HyaC/HydC family.</text>
</comment>
<dbReference type="InterPro" id="IPR000516">
    <property type="entry name" value="Ni-dep_Hydgase_cyt-B"/>
</dbReference>
<dbReference type="InterPro" id="IPR011577">
    <property type="entry name" value="Cyt_b561_bac/Ni-Hgenase"/>
</dbReference>
<dbReference type="eggNOG" id="COG1969">
    <property type="taxonomic scope" value="Bacteria"/>
</dbReference>
<evidence type="ECO:0000256" key="4">
    <source>
        <dbReference type="ARBA" id="ARBA00022475"/>
    </source>
</evidence>
<evidence type="ECO:0000256" key="6">
    <source>
        <dbReference type="ARBA" id="ARBA00022692"/>
    </source>
</evidence>
<reference evidence="14 15" key="1">
    <citation type="submission" date="2007-01" db="EMBL/GenBank/DDBJ databases">
        <title>Annotation of the draft genome assembly of Thermosinus carboxydivorans Nor1.</title>
        <authorList>
            <consortium name="US DOE Joint Genome Institute (JGI-ORNL)"/>
            <person name="Larimer F."/>
            <person name="Land M."/>
            <person name="Hauser L."/>
        </authorList>
    </citation>
    <scope>NUCLEOTIDE SEQUENCE [LARGE SCALE GENOMIC DNA]</scope>
    <source>
        <strain evidence="14 15">Nor1</strain>
    </source>
</reference>
<comment type="caution">
    <text evidence="14">The sequence shown here is derived from an EMBL/GenBank/DDBJ whole genome shotgun (WGS) entry which is preliminary data.</text>
</comment>
<feature type="transmembrane region" description="Helical" evidence="12">
    <location>
        <begin position="20"/>
        <end position="39"/>
    </location>
</feature>
<gene>
    <name evidence="14" type="ORF">TcarDRAFT_0517</name>
</gene>
<name>A1HTR5_9FIRM</name>
<dbReference type="SUPFAM" id="SSF81342">
    <property type="entry name" value="Transmembrane di-heme cytochromes"/>
    <property type="match status" value="1"/>
</dbReference>
<dbReference type="GO" id="GO:0022904">
    <property type="term" value="P:respiratory electron transport chain"/>
    <property type="evidence" value="ECO:0007669"/>
    <property type="project" value="InterPro"/>
</dbReference>
<protein>
    <submittedName>
        <fullName evidence="14">Ni/Fe-hydrogenase, b-type cytochrome subunit</fullName>
    </submittedName>
</protein>
<reference evidence="14 15" key="2">
    <citation type="submission" date="2007-01" db="EMBL/GenBank/DDBJ databases">
        <title>Sequencing of the draft genome and assembly of Thermosinus carboxydivorans Nor1.</title>
        <authorList>
            <consortium name="US DOE Joint Genome Institute (JGI-PGF)"/>
            <person name="Copeland A."/>
            <person name="Lucas S."/>
            <person name="Lapidus A."/>
            <person name="Barry K."/>
            <person name="Glavina del Rio T."/>
            <person name="Dalin E."/>
            <person name="Tice H."/>
            <person name="Bruce D."/>
            <person name="Pitluck S."/>
            <person name="Richardson P."/>
        </authorList>
    </citation>
    <scope>NUCLEOTIDE SEQUENCE [LARGE SCALE GENOMIC DNA]</scope>
    <source>
        <strain evidence="14 15">Nor1</strain>
    </source>
</reference>
<evidence type="ECO:0000256" key="2">
    <source>
        <dbReference type="ARBA" id="ARBA00008622"/>
    </source>
</evidence>
<evidence type="ECO:0000256" key="1">
    <source>
        <dbReference type="ARBA" id="ARBA00004651"/>
    </source>
</evidence>
<keyword evidence="5" id="KW-0349">Heme</keyword>
<comment type="subcellular location">
    <subcellularLocation>
        <location evidence="1">Cell membrane</location>
        <topology evidence="1">Multi-pass membrane protein</topology>
    </subcellularLocation>
</comment>
<dbReference type="AlphaFoldDB" id="A1HTR5"/>
<sequence length="234" mass="27139">MKNPVKSVDAYYVFSGALRLFHWVMVPAIVVLFLTGLYIGNPFFIGTQGIEATFAVTNILSMESMRYNHFVTAYLLTSSLILRVYGWIINKGDRLLPRFWTRHFWGSFVDTTLHYLFLRPQHRPYLRNSLARTAYLAVYIMILLEIITGFAMYSMIDPNSWAAKVFGPVNFLFVNEYVVHLIHHYTAWLIVLFVIVHLYMASRADWMEKGGEISGIISGVKFYEEKPEDLSDIQ</sequence>
<evidence type="ECO:0000259" key="13">
    <source>
        <dbReference type="Pfam" id="PF01292"/>
    </source>
</evidence>
<dbReference type="NCBIfam" id="TIGR02125">
    <property type="entry name" value="CytB-hydogenase"/>
    <property type="match status" value="1"/>
</dbReference>
<dbReference type="InterPro" id="IPR051542">
    <property type="entry name" value="Hydrogenase_cytochrome"/>
</dbReference>
<dbReference type="InterPro" id="IPR016174">
    <property type="entry name" value="Di-haem_cyt_TM"/>
</dbReference>
<evidence type="ECO:0000256" key="5">
    <source>
        <dbReference type="ARBA" id="ARBA00022617"/>
    </source>
</evidence>
<proteinExistence type="inferred from homology"/>
<dbReference type="GO" id="GO:0005886">
    <property type="term" value="C:plasma membrane"/>
    <property type="evidence" value="ECO:0007669"/>
    <property type="project" value="UniProtKB-SubCell"/>
</dbReference>
<dbReference type="Pfam" id="PF01292">
    <property type="entry name" value="Ni_hydr_CYTB"/>
    <property type="match status" value="1"/>
</dbReference>
<dbReference type="GO" id="GO:0020037">
    <property type="term" value="F:heme binding"/>
    <property type="evidence" value="ECO:0007669"/>
    <property type="project" value="TreeGrafter"/>
</dbReference>
<feature type="transmembrane region" description="Helical" evidence="12">
    <location>
        <begin position="130"/>
        <end position="156"/>
    </location>
</feature>
<accession>A1HTR5</accession>
<keyword evidence="6 12" id="KW-0812">Transmembrane</keyword>
<dbReference type="Proteomes" id="UP000005139">
    <property type="component" value="Unassembled WGS sequence"/>
</dbReference>
<dbReference type="Gene3D" id="1.20.950.20">
    <property type="entry name" value="Transmembrane di-heme cytochromes, Chain C"/>
    <property type="match status" value="1"/>
</dbReference>
<evidence type="ECO:0000256" key="9">
    <source>
        <dbReference type="ARBA" id="ARBA00022989"/>
    </source>
</evidence>
<feature type="transmembrane region" description="Helical" evidence="12">
    <location>
        <begin position="100"/>
        <end position="118"/>
    </location>
</feature>
<dbReference type="EMBL" id="AAWL01000027">
    <property type="protein sequence ID" value="EAX46615.1"/>
    <property type="molecule type" value="Genomic_DNA"/>
</dbReference>
<evidence type="ECO:0000256" key="10">
    <source>
        <dbReference type="ARBA" id="ARBA00023004"/>
    </source>
</evidence>
<evidence type="ECO:0000256" key="12">
    <source>
        <dbReference type="SAM" id="Phobius"/>
    </source>
</evidence>
<keyword evidence="4" id="KW-1003">Cell membrane</keyword>
<evidence type="ECO:0000256" key="7">
    <source>
        <dbReference type="ARBA" id="ARBA00022723"/>
    </source>
</evidence>
<feature type="transmembrane region" description="Helical" evidence="12">
    <location>
        <begin position="182"/>
        <end position="200"/>
    </location>
</feature>
<evidence type="ECO:0000313" key="15">
    <source>
        <dbReference type="Proteomes" id="UP000005139"/>
    </source>
</evidence>
<feature type="transmembrane region" description="Helical" evidence="12">
    <location>
        <begin position="70"/>
        <end position="88"/>
    </location>
</feature>